<dbReference type="InterPro" id="IPR013324">
    <property type="entry name" value="RNA_pol_sigma_r3/r4-like"/>
</dbReference>
<evidence type="ECO:0000259" key="6">
    <source>
        <dbReference type="Pfam" id="PF04542"/>
    </source>
</evidence>
<dbReference type="STRING" id="1408250.Q760_00740"/>
<dbReference type="InterPro" id="IPR036388">
    <property type="entry name" value="WH-like_DNA-bd_sf"/>
</dbReference>
<dbReference type="SUPFAM" id="SSF88946">
    <property type="entry name" value="Sigma2 domain of RNA polymerase sigma factors"/>
    <property type="match status" value="1"/>
</dbReference>
<dbReference type="NCBIfam" id="TIGR02937">
    <property type="entry name" value="sigma70-ECF"/>
    <property type="match status" value="1"/>
</dbReference>
<dbReference type="Gene3D" id="1.10.10.10">
    <property type="entry name" value="Winged helix-like DNA-binding domain superfamily/Winged helix DNA-binding domain"/>
    <property type="match status" value="1"/>
</dbReference>
<evidence type="ECO:0000256" key="1">
    <source>
        <dbReference type="ARBA" id="ARBA00010641"/>
    </source>
</evidence>
<dbReference type="InterPro" id="IPR014284">
    <property type="entry name" value="RNA_pol_sigma-70_dom"/>
</dbReference>
<reference evidence="8 9" key="1">
    <citation type="submission" date="2013-10" db="EMBL/GenBank/DDBJ databases">
        <authorList>
            <person name="Wang G."/>
            <person name="Zhuang W."/>
        </authorList>
    </citation>
    <scope>NUCLEOTIDE SEQUENCE [LARGE SCALE GENOMIC DNA]</scope>
    <source>
        <strain evidence="8 9">DSM 20118</strain>
    </source>
</reference>
<name>A0A0A0B3W1_9CELL</name>
<dbReference type="GO" id="GO:0003677">
    <property type="term" value="F:DNA binding"/>
    <property type="evidence" value="ECO:0007669"/>
    <property type="project" value="UniProtKB-KW"/>
</dbReference>
<dbReference type="GO" id="GO:0016987">
    <property type="term" value="F:sigma factor activity"/>
    <property type="evidence" value="ECO:0007669"/>
    <property type="project" value="UniProtKB-KW"/>
</dbReference>
<dbReference type="Pfam" id="PF04542">
    <property type="entry name" value="Sigma70_r2"/>
    <property type="match status" value="1"/>
</dbReference>
<dbReference type="Pfam" id="PF08281">
    <property type="entry name" value="Sigma70_r4_2"/>
    <property type="match status" value="1"/>
</dbReference>
<organism evidence="8 9">
    <name type="scientific">Cellulomonas cellasea DSM 20118</name>
    <dbReference type="NCBI Taxonomy" id="1408250"/>
    <lineage>
        <taxon>Bacteria</taxon>
        <taxon>Bacillati</taxon>
        <taxon>Actinomycetota</taxon>
        <taxon>Actinomycetes</taxon>
        <taxon>Micrococcales</taxon>
        <taxon>Cellulomonadaceae</taxon>
        <taxon>Cellulomonas</taxon>
    </lineage>
</organism>
<evidence type="ECO:0000256" key="4">
    <source>
        <dbReference type="ARBA" id="ARBA00023125"/>
    </source>
</evidence>
<comment type="caution">
    <text evidence="8">The sequence shown here is derived from an EMBL/GenBank/DDBJ whole genome shotgun (WGS) entry which is preliminary data.</text>
</comment>
<comment type="similarity">
    <text evidence="1">Belongs to the sigma-70 factor family. ECF subfamily.</text>
</comment>
<accession>A0A0A0B3W1</accession>
<evidence type="ECO:0000313" key="9">
    <source>
        <dbReference type="Proteomes" id="UP000029833"/>
    </source>
</evidence>
<evidence type="ECO:0000256" key="5">
    <source>
        <dbReference type="ARBA" id="ARBA00023163"/>
    </source>
</evidence>
<dbReference type="GO" id="GO:0006352">
    <property type="term" value="P:DNA-templated transcription initiation"/>
    <property type="evidence" value="ECO:0007669"/>
    <property type="project" value="InterPro"/>
</dbReference>
<evidence type="ECO:0008006" key="10">
    <source>
        <dbReference type="Google" id="ProtNLM"/>
    </source>
</evidence>
<gene>
    <name evidence="8" type="ORF">Q760_00740</name>
</gene>
<keyword evidence="3" id="KW-0731">Sigma factor</keyword>
<evidence type="ECO:0000256" key="2">
    <source>
        <dbReference type="ARBA" id="ARBA00023015"/>
    </source>
</evidence>
<evidence type="ECO:0000259" key="7">
    <source>
        <dbReference type="Pfam" id="PF08281"/>
    </source>
</evidence>
<keyword evidence="2" id="KW-0805">Transcription regulation</keyword>
<dbReference type="Gene3D" id="1.10.1740.10">
    <property type="match status" value="1"/>
</dbReference>
<dbReference type="InterPro" id="IPR013325">
    <property type="entry name" value="RNA_pol_sigma_r2"/>
</dbReference>
<keyword evidence="5" id="KW-0804">Transcription</keyword>
<dbReference type="CDD" id="cd06171">
    <property type="entry name" value="Sigma70_r4"/>
    <property type="match status" value="1"/>
</dbReference>
<dbReference type="AlphaFoldDB" id="A0A0A0B3W1"/>
<dbReference type="InterPro" id="IPR039425">
    <property type="entry name" value="RNA_pol_sigma-70-like"/>
</dbReference>
<evidence type="ECO:0000313" key="8">
    <source>
        <dbReference type="EMBL" id="KGM01525.1"/>
    </source>
</evidence>
<keyword evidence="4" id="KW-0238">DNA-binding</keyword>
<dbReference type="InterPro" id="IPR013249">
    <property type="entry name" value="RNA_pol_sigma70_r4_t2"/>
</dbReference>
<keyword evidence="9" id="KW-1185">Reference proteome</keyword>
<dbReference type="PANTHER" id="PTHR43133:SF50">
    <property type="entry name" value="ECF RNA POLYMERASE SIGMA FACTOR SIGM"/>
    <property type="match status" value="1"/>
</dbReference>
<dbReference type="InterPro" id="IPR007627">
    <property type="entry name" value="RNA_pol_sigma70_r2"/>
</dbReference>
<dbReference type="SUPFAM" id="SSF88659">
    <property type="entry name" value="Sigma3 and sigma4 domains of RNA polymerase sigma factors"/>
    <property type="match status" value="1"/>
</dbReference>
<sequence length="191" mass="21154">MRYPVADWQAVLEEVVRERHPALVGYACLFTTDRPAAEDLVQDALVRTFSRPRTLTDRHTAEGYVREVIRTTFLDQLRKKRTWTSRAHLFVQPEAAADTPDRSAAAAVDVQSALNALPARERACVVLRFFDDLPVADVAQALGISQGAVKRYLSDGTAKLRLSLDVTVRLDEPGTTSVAVHPVTRTGRSQS</sequence>
<proteinExistence type="inferred from homology"/>
<dbReference type="EMBL" id="AXNT01000100">
    <property type="protein sequence ID" value="KGM01525.1"/>
    <property type="molecule type" value="Genomic_DNA"/>
</dbReference>
<protein>
    <recommendedName>
        <fullName evidence="10">RNA polymerase subunit sigma-24</fullName>
    </recommendedName>
</protein>
<dbReference type="Proteomes" id="UP000029833">
    <property type="component" value="Unassembled WGS sequence"/>
</dbReference>
<feature type="domain" description="RNA polymerase sigma-70 region 2" evidence="6">
    <location>
        <begin position="16"/>
        <end position="81"/>
    </location>
</feature>
<evidence type="ECO:0000256" key="3">
    <source>
        <dbReference type="ARBA" id="ARBA00023082"/>
    </source>
</evidence>
<dbReference type="PANTHER" id="PTHR43133">
    <property type="entry name" value="RNA POLYMERASE ECF-TYPE SIGMA FACTO"/>
    <property type="match status" value="1"/>
</dbReference>
<feature type="domain" description="RNA polymerase sigma factor 70 region 4 type 2" evidence="7">
    <location>
        <begin position="109"/>
        <end position="159"/>
    </location>
</feature>